<dbReference type="GO" id="GO:2000060">
    <property type="term" value="P:positive regulation of ubiquitin-dependent protein catabolic process"/>
    <property type="evidence" value="ECO:0000318"/>
    <property type="project" value="GO_Central"/>
</dbReference>
<dbReference type="Pfam" id="PF05667">
    <property type="entry name" value="CCDC22_CC"/>
    <property type="match status" value="1"/>
</dbReference>
<keyword evidence="4" id="KW-1133">Transmembrane helix</keyword>
<dbReference type="PANTHER" id="PTHR15668:SF4">
    <property type="entry name" value="COILED-COIL DOMAIN-CONTAINING PROTEIN 22"/>
    <property type="match status" value="1"/>
</dbReference>
<evidence type="ECO:0000256" key="2">
    <source>
        <dbReference type="ARBA" id="ARBA00017553"/>
    </source>
</evidence>
<dbReference type="GO" id="GO:0097602">
    <property type="term" value="F:cullin family protein binding"/>
    <property type="evidence" value="ECO:0000318"/>
    <property type="project" value="GO_Central"/>
</dbReference>
<feature type="transmembrane region" description="Helical" evidence="4">
    <location>
        <begin position="50"/>
        <end position="68"/>
    </location>
</feature>
<protein>
    <recommendedName>
        <fullName evidence="2">Coiled-coil domain-containing protein 22 homolog</fullName>
    </recommendedName>
</protein>
<dbReference type="InterPro" id="IPR048348">
    <property type="entry name" value="CCDC22_CC"/>
</dbReference>
<dbReference type="InterPro" id="IPR048349">
    <property type="entry name" value="CCDC22_N"/>
</dbReference>
<feature type="transmembrane region" description="Helical" evidence="4">
    <location>
        <begin position="20"/>
        <end position="38"/>
    </location>
</feature>
<feature type="region of interest" description="Disordered" evidence="3">
    <location>
        <begin position="390"/>
        <end position="448"/>
    </location>
</feature>
<accession>A0A2A6CP30</accession>
<dbReference type="Pfam" id="PF21674">
    <property type="entry name" value="CCDC22_N"/>
    <property type="match status" value="1"/>
</dbReference>
<evidence type="ECO:0000256" key="4">
    <source>
        <dbReference type="SAM" id="Phobius"/>
    </source>
</evidence>
<name>A0A2A6CP30_PRIPA</name>
<comment type="similarity">
    <text evidence="1">Belongs to the CCDC22 family.</text>
</comment>
<dbReference type="InterPro" id="IPR008530">
    <property type="entry name" value="CCDC22"/>
</dbReference>
<evidence type="ECO:0000256" key="1">
    <source>
        <dbReference type="ARBA" id="ARBA00006438"/>
    </source>
</evidence>
<dbReference type="Pfam" id="PF10327">
    <property type="entry name" value="7TM_GPCR_Sri"/>
    <property type="match status" value="1"/>
</dbReference>
<evidence type="ECO:0000313" key="6">
    <source>
        <dbReference type="Proteomes" id="UP000005239"/>
    </source>
</evidence>
<reference evidence="5" key="2">
    <citation type="submission" date="2022-06" db="UniProtKB">
        <authorList>
            <consortium name="EnsemblMetazoa"/>
        </authorList>
    </citation>
    <scope>IDENTIFICATION</scope>
    <source>
        <strain evidence="5">PS312</strain>
    </source>
</reference>
<organism evidence="5 6">
    <name type="scientific">Pristionchus pacificus</name>
    <name type="common">Parasitic nematode worm</name>
    <dbReference type="NCBI Taxonomy" id="54126"/>
    <lineage>
        <taxon>Eukaryota</taxon>
        <taxon>Metazoa</taxon>
        <taxon>Ecdysozoa</taxon>
        <taxon>Nematoda</taxon>
        <taxon>Chromadorea</taxon>
        <taxon>Rhabditida</taxon>
        <taxon>Rhabditina</taxon>
        <taxon>Diplogasteromorpha</taxon>
        <taxon>Diplogasteroidea</taxon>
        <taxon>Neodiplogasteridae</taxon>
        <taxon>Pristionchus</taxon>
    </lineage>
</organism>
<feature type="transmembrane region" description="Helical" evidence="4">
    <location>
        <begin position="103"/>
        <end position="130"/>
    </location>
</feature>
<gene>
    <name evidence="5" type="primary">WBGene00272611</name>
</gene>
<dbReference type="Proteomes" id="UP000005239">
    <property type="component" value="Unassembled WGS sequence"/>
</dbReference>
<dbReference type="AlphaFoldDB" id="A0A2A6CP30"/>
<evidence type="ECO:0000256" key="3">
    <source>
        <dbReference type="SAM" id="MobiDB-lite"/>
    </source>
</evidence>
<proteinExistence type="inferred from homology"/>
<keyword evidence="4" id="KW-0812">Transmembrane</keyword>
<accession>A0A8R1YNU0</accession>
<feature type="compositionally biased region" description="Pro residues" evidence="3">
    <location>
        <begin position="415"/>
        <end position="431"/>
    </location>
</feature>
<feature type="compositionally biased region" description="Low complexity" evidence="3">
    <location>
        <begin position="397"/>
        <end position="414"/>
    </location>
</feature>
<dbReference type="EnsemblMetazoa" id="PPA34242.1">
    <property type="protein sequence ID" value="PPA34242.1"/>
    <property type="gene ID" value="WBGene00272611"/>
</dbReference>
<feature type="compositionally biased region" description="Basic and acidic residues" evidence="3">
    <location>
        <begin position="435"/>
        <end position="448"/>
    </location>
</feature>
<reference evidence="6" key="1">
    <citation type="journal article" date="2008" name="Nat. Genet.">
        <title>The Pristionchus pacificus genome provides a unique perspective on nematode lifestyle and parasitism.</title>
        <authorList>
            <person name="Dieterich C."/>
            <person name="Clifton S.W."/>
            <person name="Schuster L.N."/>
            <person name="Chinwalla A."/>
            <person name="Delehaunty K."/>
            <person name="Dinkelacker I."/>
            <person name="Fulton L."/>
            <person name="Fulton R."/>
            <person name="Godfrey J."/>
            <person name="Minx P."/>
            <person name="Mitreva M."/>
            <person name="Roeseler W."/>
            <person name="Tian H."/>
            <person name="Witte H."/>
            <person name="Yang S.P."/>
            <person name="Wilson R.K."/>
            <person name="Sommer R.J."/>
        </authorList>
    </citation>
    <scope>NUCLEOTIDE SEQUENCE [LARGE SCALE GENOMIC DNA]</scope>
    <source>
        <strain evidence="6">PS312</strain>
    </source>
</reference>
<evidence type="ECO:0000313" key="5">
    <source>
        <dbReference type="EnsemblMetazoa" id="PPA34242.1"/>
    </source>
</evidence>
<keyword evidence="4" id="KW-0472">Membrane</keyword>
<feature type="transmembrane region" description="Helical" evidence="4">
    <location>
        <begin position="151"/>
        <end position="176"/>
    </location>
</feature>
<dbReference type="PANTHER" id="PTHR15668">
    <property type="entry name" value="JM1 PROTEIN"/>
    <property type="match status" value="1"/>
</dbReference>
<keyword evidence="6" id="KW-1185">Reference proteome</keyword>
<sequence length="729" mass="83312">MQVLLVLSDVHMGVFFEPIPLFPVLAGYCIGVACQLGVPVQVQTMLARAIHWSLLVGFSVPPIMYSVALQDPVESERQLEEHPELSWIRGRGPWLVQERSPELTVFFVAIVIIILIGFELLYAMYAHMFYILKTDYSKRSTISSAVIHKSLVMMCIQLVIPLFLLILPAVVIYIGLAVEDLITFVDMSSSEELERHLLAHFGKLECSFIEEWSSAGGDLPSLTAAQSFEAVVRLLWVIRPSLRSRLPSFLFPPSATARFRMATLVAEAVKEVGVREKIGFQDLLYGTGKELSALFISLIQLVPKEGEEEHEEEITFHSSLLRRARLAAADDVLWVPEFCRALKLKHDGRFWCPGENESELFPLAFGRPLESLLDGTSMDRREIAVALYREEQEESKPVAPSAVSPSTAAPRVKPALPPKPSLKPEAAPPPSVEDESARRERDEAERELREAETIYADCKAVEEKIRKKRARMVEERTRIEAELAAYDEKLMTILEDPTEARAKIEKFMDDREERAAKLEAKWETARAEKMDELRELREEAKRKSGPSSVQDRLRRARAEAERLQTAKELYERRAEKLSRRVALLNDDDAINRHAYVKKLMEVTGNLKKQREQLHKVWRETDMVLKDIKWSEQAAMRTFDLLEEAFYKNTNRSPKDERLYKNLVTMYNKCQLIVKEAENVGASKKRKEELVDQLDQAKSSPLLAQLTPMIEDLTSIEEENRRLEELLENA</sequence>
<dbReference type="InterPro" id="IPR019429">
    <property type="entry name" value="7TM_GPCR_serpentine_rcpt_Sri"/>
</dbReference>